<dbReference type="Proteomes" id="UP000241660">
    <property type="component" value="Chromosome"/>
</dbReference>
<name>Q8RIB3_FUSNN</name>
<dbReference type="AlphaFoldDB" id="Q8RIB3"/>
<feature type="transmembrane region" description="Helical" evidence="1">
    <location>
        <begin position="102"/>
        <end position="117"/>
    </location>
</feature>
<feature type="transmembrane region" description="Helical" evidence="1">
    <location>
        <begin position="123"/>
        <end position="140"/>
    </location>
</feature>
<dbReference type="KEGG" id="fnu:FN1691"/>
<feature type="transmembrane region" description="Helical" evidence="1">
    <location>
        <begin position="284"/>
        <end position="300"/>
    </location>
</feature>
<reference evidence="2" key="1">
    <citation type="journal article" date="2002" name="J. Bacteriol.">
        <title>Genome sequence and analysis of the oral bacterium Fusobacterium nucleatum strain ATCC 25586.</title>
        <authorList>
            <person name="Kapatral V."/>
            <person name="Anderson I."/>
            <person name="Ivanova N."/>
            <person name="Reznik G."/>
            <person name="Los T."/>
            <person name="Lykidis A."/>
            <person name="Bhattacharyya A."/>
            <person name="Bartman A."/>
            <person name="Gardner W."/>
            <person name="Grechkin G."/>
            <person name="Zhu L."/>
            <person name="Vasieva O."/>
            <person name="Chu L."/>
            <person name="Kogan Y."/>
            <person name="Chaga O."/>
            <person name="Goltsman E."/>
            <person name="Bernal A."/>
            <person name="Larsen N."/>
            <person name="D'Souza M."/>
            <person name="Walunas T."/>
            <person name="Pusch G."/>
            <person name="Haselkorn R."/>
            <person name="Fonstein M."/>
            <person name="Kyrpides N."/>
            <person name="Overbeek R."/>
        </authorList>
    </citation>
    <scope>NUCLEOTIDE SEQUENCE [LARGE SCALE GENOMIC DNA]</scope>
    <source>
        <strain evidence="2">ATCC 25586</strain>
    </source>
</reference>
<protein>
    <submittedName>
        <fullName evidence="3">EpsG family protein</fullName>
    </submittedName>
    <submittedName>
        <fullName evidence="2">Hypothetical membrane-spanning protein</fullName>
    </submittedName>
</protein>
<keyword evidence="4" id="KW-1185">Reference proteome</keyword>
<dbReference type="STRING" id="190304.FN1691"/>
<dbReference type="PATRIC" id="fig|190304.8.peg.181"/>
<dbReference type="BioCyc" id="FNUC190304:G1FZS-193-MONOMER"/>
<keyword evidence="1" id="KW-0812">Transmembrane</keyword>
<accession>Q8RIB3</accession>
<evidence type="ECO:0000313" key="4">
    <source>
        <dbReference type="Proteomes" id="UP000241660"/>
    </source>
</evidence>
<proteinExistence type="predicted"/>
<dbReference type="Pfam" id="PF14897">
    <property type="entry name" value="EpsG"/>
    <property type="match status" value="1"/>
</dbReference>
<reference evidence="4" key="2">
    <citation type="journal article" date="2018" name="MSphere">
        <title>Fusobacterium Genomics Using MinION and Illumina Sequencing Enables Genome Completion and Correction.</title>
        <authorList>
            <person name="Todd S.M."/>
            <person name="Settlage R.E."/>
            <person name="Lahmers K.K."/>
            <person name="Slade D.J."/>
        </authorList>
    </citation>
    <scope>NUCLEOTIDE SEQUENCE [LARGE SCALE GENOMIC DNA]</scope>
    <source>
        <strain evidence="4">ATCC 25586</strain>
    </source>
</reference>
<dbReference type="InterPro" id="IPR049458">
    <property type="entry name" value="EpsG-like"/>
</dbReference>
<dbReference type="EnsemblBacteria" id="AAL93806">
    <property type="protein sequence ID" value="AAL93806"/>
    <property type="gene ID" value="FN1691"/>
</dbReference>
<feature type="transmembrane region" description="Helical" evidence="1">
    <location>
        <begin position="221"/>
        <end position="243"/>
    </location>
</feature>
<dbReference type="HOGENOM" id="CLU_723114_0_0_0"/>
<gene>
    <name evidence="2" type="ordered locus">FN1691</name>
    <name evidence="3" type="ORF">C7Y58_00970</name>
</gene>
<dbReference type="InParanoid" id="Q8RIB3"/>
<organism evidence="2">
    <name type="scientific">Fusobacterium nucleatum subsp. nucleatum (strain ATCC 25586 / DSM 15643 / BCRC 10681 / CIP 101130 / JCM 8532 / KCTC 2640 / LMG 13131 / VPI 4355)</name>
    <dbReference type="NCBI Taxonomy" id="190304"/>
    <lineage>
        <taxon>Bacteria</taxon>
        <taxon>Fusobacteriati</taxon>
        <taxon>Fusobacteriota</taxon>
        <taxon>Fusobacteriia</taxon>
        <taxon>Fusobacteriales</taxon>
        <taxon>Fusobacteriaceae</taxon>
        <taxon>Fusobacterium</taxon>
    </lineage>
</organism>
<reference evidence="3" key="3">
    <citation type="submission" date="2018-03" db="EMBL/GenBank/DDBJ databases">
        <title>Complete Fusobacterium genomes using hybrid Minion sequencing.</title>
        <authorList>
            <person name="Slade D.J."/>
            <person name="Lahmers K."/>
        </authorList>
    </citation>
    <scope>NUCLEOTIDE SEQUENCE</scope>
    <source>
        <strain evidence="3">ATCC 25586</strain>
    </source>
</reference>
<feature type="transmembrane region" description="Helical" evidence="1">
    <location>
        <begin position="306"/>
        <end position="324"/>
    </location>
</feature>
<dbReference type="FunCoup" id="Q8RIB3">
    <property type="interactions" value="3"/>
</dbReference>
<feature type="transmembrane region" description="Helical" evidence="1">
    <location>
        <begin position="147"/>
        <end position="167"/>
    </location>
</feature>
<evidence type="ECO:0000256" key="1">
    <source>
        <dbReference type="SAM" id="Phobius"/>
    </source>
</evidence>
<sequence length="382" mass="46268">MSGYIICISFCFIMKLINKKELKNVTLIFLTLFAGLRFNVGADYLSYEYLFNMIKSNQQTRMELLYWFLNKISPNYVVLCIITTFLSLYLIFKFINYLDKNNFYFILFGYFSIYYLQWNLSTIRQGLAISVFLYSTIFLFEKKYEKYLFFVLLGGLFHKSLFLAIFLYPIFKYKIKDKYLIMIFLILFVFKRELFEVLEFFILKYKISYSSYILGFVKKQLINPGVTKTYIIRALIYLFLFYLSKKKSAKSDYKLYVIKKVACFLMISNFILQSYGIAIRAIKPYEIFIILSFFYLIKYFTRFSLLVKQVAIMFINIGYFFYYINAGPMYYPYETIFSKKDYEYKSVKLHPIKYYKTRKVFEEEGYSQEEIDEFYRERGVIK</sequence>
<dbReference type="EMBL" id="AE009951">
    <property type="protein sequence ID" value="AAL93806.1"/>
    <property type="molecule type" value="Genomic_DNA"/>
</dbReference>
<keyword evidence="1" id="KW-0472">Membrane</keyword>
<dbReference type="GeneID" id="79782626"/>
<dbReference type="eggNOG" id="ENOG5030WMP">
    <property type="taxonomic scope" value="Bacteria"/>
</dbReference>
<feature type="transmembrane region" description="Helical" evidence="1">
    <location>
        <begin position="76"/>
        <end position="95"/>
    </location>
</feature>
<dbReference type="RefSeq" id="WP_011015761.1">
    <property type="nucleotide sequence ID" value="NZ_CP028101.1"/>
</dbReference>
<evidence type="ECO:0000313" key="2">
    <source>
        <dbReference type="EMBL" id="AAL93806.1"/>
    </source>
</evidence>
<dbReference type="PaxDb" id="190304-FN1691"/>
<feature type="transmembrane region" description="Helical" evidence="1">
    <location>
        <begin position="22"/>
        <end position="40"/>
    </location>
</feature>
<keyword evidence="1" id="KW-1133">Transmembrane helix</keyword>
<feature type="transmembrane region" description="Helical" evidence="1">
    <location>
        <begin position="179"/>
        <end position="201"/>
    </location>
</feature>
<dbReference type="EMBL" id="CP028101">
    <property type="protein sequence ID" value="AVQ14222.1"/>
    <property type="molecule type" value="Genomic_DNA"/>
</dbReference>
<evidence type="ECO:0000313" key="3">
    <source>
        <dbReference type="EMBL" id="AVQ14222.1"/>
    </source>
</evidence>